<dbReference type="Proteomes" id="UP001066276">
    <property type="component" value="Chromosome 12"/>
</dbReference>
<evidence type="ECO:0000313" key="2">
    <source>
        <dbReference type="EMBL" id="KAJ1080442.1"/>
    </source>
</evidence>
<protein>
    <submittedName>
        <fullName evidence="2">Uncharacterized protein</fullName>
    </submittedName>
</protein>
<accession>A0AAV7KN94</accession>
<evidence type="ECO:0000256" key="1">
    <source>
        <dbReference type="SAM" id="MobiDB-lite"/>
    </source>
</evidence>
<feature type="region of interest" description="Disordered" evidence="1">
    <location>
        <begin position="59"/>
        <end position="83"/>
    </location>
</feature>
<evidence type="ECO:0000313" key="3">
    <source>
        <dbReference type="Proteomes" id="UP001066276"/>
    </source>
</evidence>
<organism evidence="2 3">
    <name type="scientific">Pleurodeles waltl</name>
    <name type="common">Iberian ribbed newt</name>
    <dbReference type="NCBI Taxonomy" id="8319"/>
    <lineage>
        <taxon>Eukaryota</taxon>
        <taxon>Metazoa</taxon>
        <taxon>Chordata</taxon>
        <taxon>Craniata</taxon>
        <taxon>Vertebrata</taxon>
        <taxon>Euteleostomi</taxon>
        <taxon>Amphibia</taxon>
        <taxon>Batrachia</taxon>
        <taxon>Caudata</taxon>
        <taxon>Salamandroidea</taxon>
        <taxon>Salamandridae</taxon>
        <taxon>Pleurodelinae</taxon>
        <taxon>Pleurodeles</taxon>
    </lineage>
</organism>
<sequence length="121" mass="12294">MPSPCSPRPYRGWVWSFPRGPLPLICISGVGGVALPPSPGLAPSVLHLGAAAPLRLQPAPARPARGRRAASHHGAARGAPPGVAPLSTGSLAGFCLSRGFAADSRLGEARQCLPTASLHRA</sequence>
<reference evidence="2" key="1">
    <citation type="journal article" date="2022" name="bioRxiv">
        <title>Sequencing and chromosome-scale assembly of the giantPleurodeles waltlgenome.</title>
        <authorList>
            <person name="Brown T."/>
            <person name="Elewa A."/>
            <person name="Iarovenko S."/>
            <person name="Subramanian E."/>
            <person name="Araus A.J."/>
            <person name="Petzold A."/>
            <person name="Susuki M."/>
            <person name="Suzuki K.-i.T."/>
            <person name="Hayashi T."/>
            <person name="Toyoda A."/>
            <person name="Oliveira C."/>
            <person name="Osipova E."/>
            <person name="Leigh N.D."/>
            <person name="Simon A."/>
            <person name="Yun M.H."/>
        </authorList>
    </citation>
    <scope>NUCLEOTIDE SEQUENCE</scope>
    <source>
        <strain evidence="2">20211129_DDA</strain>
        <tissue evidence="2">Liver</tissue>
    </source>
</reference>
<keyword evidence="3" id="KW-1185">Reference proteome</keyword>
<dbReference type="AlphaFoldDB" id="A0AAV7KN94"/>
<dbReference type="EMBL" id="JANPWB010000016">
    <property type="protein sequence ID" value="KAJ1080442.1"/>
    <property type="molecule type" value="Genomic_DNA"/>
</dbReference>
<comment type="caution">
    <text evidence="2">The sequence shown here is derived from an EMBL/GenBank/DDBJ whole genome shotgun (WGS) entry which is preliminary data.</text>
</comment>
<proteinExistence type="predicted"/>
<feature type="compositionally biased region" description="Basic residues" evidence="1">
    <location>
        <begin position="64"/>
        <end position="75"/>
    </location>
</feature>
<gene>
    <name evidence="2" type="ORF">NDU88_000643</name>
</gene>
<name>A0AAV7KN94_PLEWA</name>